<dbReference type="Proteomes" id="UP000824782">
    <property type="component" value="Unassembled WGS sequence"/>
</dbReference>
<proteinExistence type="predicted"/>
<reference evidence="1" key="1">
    <citation type="thesis" date="2020" institute="ProQuest LLC" country="789 East Eisenhower Parkway, Ann Arbor, MI, USA">
        <title>Comparative Genomics and Chromosome Evolution.</title>
        <authorList>
            <person name="Mudd A.B."/>
        </authorList>
    </citation>
    <scope>NUCLEOTIDE SEQUENCE</scope>
    <source>
        <strain evidence="1">237g6f4</strain>
        <tissue evidence="1">Blood</tissue>
    </source>
</reference>
<dbReference type="AlphaFoldDB" id="A0AAV7BN75"/>
<protein>
    <submittedName>
        <fullName evidence="1">Uncharacterized protein</fullName>
    </submittedName>
</protein>
<dbReference type="EMBL" id="WNYA01000005">
    <property type="protein sequence ID" value="KAG8573698.1"/>
    <property type="molecule type" value="Genomic_DNA"/>
</dbReference>
<evidence type="ECO:0000313" key="1">
    <source>
        <dbReference type="EMBL" id="KAG8573698.1"/>
    </source>
</evidence>
<evidence type="ECO:0000313" key="2">
    <source>
        <dbReference type="Proteomes" id="UP000824782"/>
    </source>
</evidence>
<gene>
    <name evidence="1" type="ORF">GDO81_012503</name>
</gene>
<keyword evidence="2" id="KW-1185">Reference proteome</keyword>
<organism evidence="1 2">
    <name type="scientific">Engystomops pustulosus</name>
    <name type="common">Tungara frog</name>
    <name type="synonym">Physalaemus pustulosus</name>
    <dbReference type="NCBI Taxonomy" id="76066"/>
    <lineage>
        <taxon>Eukaryota</taxon>
        <taxon>Metazoa</taxon>
        <taxon>Chordata</taxon>
        <taxon>Craniata</taxon>
        <taxon>Vertebrata</taxon>
        <taxon>Euteleostomi</taxon>
        <taxon>Amphibia</taxon>
        <taxon>Batrachia</taxon>
        <taxon>Anura</taxon>
        <taxon>Neobatrachia</taxon>
        <taxon>Hyloidea</taxon>
        <taxon>Leptodactylidae</taxon>
        <taxon>Leiuperinae</taxon>
        <taxon>Engystomops</taxon>
    </lineage>
</organism>
<name>A0AAV7BN75_ENGPU</name>
<comment type="caution">
    <text evidence="1">The sequence shown here is derived from an EMBL/GenBank/DDBJ whole genome shotgun (WGS) entry which is preliminary data.</text>
</comment>
<accession>A0AAV7BN75</accession>
<sequence>MHLYIINKLLLQPPTSFNVSIVRIRQKNSCNCPCNCGQQGHILTTKSNGIYLQQRLRAYPYSKGFGRILTAEAKGVSLQ</sequence>